<dbReference type="Pfam" id="PF00551">
    <property type="entry name" value="Formyl_trans_N"/>
    <property type="match status" value="1"/>
</dbReference>
<dbReference type="Proteomes" id="UP001562354">
    <property type="component" value="Unassembled WGS sequence"/>
</dbReference>
<name>A0ABR3P2G7_9PEZI</name>
<dbReference type="EC" id="2.1.2.9" evidence="1"/>
<evidence type="ECO:0000256" key="1">
    <source>
        <dbReference type="ARBA" id="ARBA00012261"/>
    </source>
</evidence>
<keyword evidence="4" id="KW-1185">Reference proteome</keyword>
<sequence>MLCSTAGPRSRRFLSCTRSISGKRWSSGAIHDPLRVLFCGADQFSIYSLRALNDVRLKFPEKVASIDVVCKPDKRVGRGLKKIQEVPIKRVALEELGLPIHQIDTFTRWSPPRPSDEPINLVVAVSFGLLVPPRILNNAKYGGLNVHPSMLPDLRGPAPLHHTLLNRLNKTGVTLQTLHPKHFDQGRIVDQTPEPGLDIPSLDHATPESLLQFVGPLGAEMLERNILTGAFAQEDEQRAMMTGKIPSSLRHAAKIQPEDRMIMWHDWTADEMELRDRVLGRTWSNDVRIAHGSQNSRVTFQGWKNKTHDFQELNRHHHSLFALGLDGPEDSSKQSTKLAIPIVVKDDPERRIFFKAANDTIASPEFITMEGKTKVQASSLHQNLIDHGVRISADPQMTTKDYPHSNTFGESFTNNVDSNRKSEVADSEVAADLEVESEFSRRHIDWTEWTIDDFLDPRNQVSVSDSGLLTPVAHALAEDATKEGSGPEQAVFVFKSWGNCGRHYRTLVQRGGELYTPLPSQIPFGIGAPFYVSGDKDKRMMFWVWATPERKAMKIISPERIDLDGEVERSVLWNTFMKKQQKSNGEPGERRARLVMAEELLRFHQAK</sequence>
<dbReference type="InterPro" id="IPR002376">
    <property type="entry name" value="Formyl_transf_N"/>
</dbReference>
<comment type="caution">
    <text evidence="3">The sequence shown here is derived from an EMBL/GenBank/DDBJ whole genome shotgun (WGS) entry which is preliminary data.</text>
</comment>
<dbReference type="PANTHER" id="PTHR11138:SF5">
    <property type="entry name" value="METHIONYL-TRNA FORMYLTRANSFERASE, MITOCHONDRIAL"/>
    <property type="match status" value="1"/>
</dbReference>
<dbReference type="GeneID" id="95978177"/>
<feature type="domain" description="Formyl transferase N-terminal" evidence="2">
    <location>
        <begin position="62"/>
        <end position="192"/>
    </location>
</feature>
<dbReference type="SUPFAM" id="SSF53328">
    <property type="entry name" value="Formyltransferase"/>
    <property type="match status" value="1"/>
</dbReference>
<dbReference type="EMBL" id="JBFMKM010000016">
    <property type="protein sequence ID" value="KAL1296856.1"/>
    <property type="molecule type" value="Genomic_DNA"/>
</dbReference>
<proteinExistence type="predicted"/>
<evidence type="ECO:0000259" key="2">
    <source>
        <dbReference type="Pfam" id="PF00551"/>
    </source>
</evidence>
<evidence type="ECO:0000313" key="4">
    <source>
        <dbReference type="Proteomes" id="UP001562354"/>
    </source>
</evidence>
<protein>
    <recommendedName>
        <fullName evidence="1">methionyl-tRNA formyltransferase</fullName>
        <ecNumber evidence="1">2.1.2.9</ecNumber>
    </recommendedName>
</protein>
<dbReference type="InterPro" id="IPR036477">
    <property type="entry name" value="Formyl_transf_N_sf"/>
</dbReference>
<dbReference type="PANTHER" id="PTHR11138">
    <property type="entry name" value="METHIONYL-TRNA FORMYLTRANSFERASE"/>
    <property type="match status" value="1"/>
</dbReference>
<evidence type="ECO:0000313" key="3">
    <source>
        <dbReference type="EMBL" id="KAL1296856.1"/>
    </source>
</evidence>
<dbReference type="RefSeq" id="XP_069196538.1">
    <property type="nucleotide sequence ID" value="XM_069344126.1"/>
</dbReference>
<dbReference type="CDD" id="cd08646">
    <property type="entry name" value="FMT_core_Met-tRNA-FMT_N"/>
    <property type="match status" value="1"/>
</dbReference>
<reference evidence="3 4" key="1">
    <citation type="submission" date="2024-07" db="EMBL/GenBank/DDBJ databases">
        <title>Draft sequence of the Neodothiora populina.</title>
        <authorList>
            <person name="Drown D.D."/>
            <person name="Schuette U.S."/>
            <person name="Buechlein A.B."/>
            <person name="Rusch D.R."/>
            <person name="Winton L.W."/>
            <person name="Adams G.A."/>
        </authorList>
    </citation>
    <scope>NUCLEOTIDE SEQUENCE [LARGE SCALE GENOMIC DNA]</scope>
    <source>
        <strain evidence="3 4">CPC 39397</strain>
    </source>
</reference>
<dbReference type="InterPro" id="IPR041711">
    <property type="entry name" value="Met-tRNA-FMT_N"/>
</dbReference>
<gene>
    <name evidence="3" type="ORF">AAFC00_004477</name>
</gene>
<dbReference type="Gene3D" id="3.40.50.12230">
    <property type="match status" value="1"/>
</dbReference>
<accession>A0ABR3P2G7</accession>
<organism evidence="3 4">
    <name type="scientific">Neodothiora populina</name>
    <dbReference type="NCBI Taxonomy" id="2781224"/>
    <lineage>
        <taxon>Eukaryota</taxon>
        <taxon>Fungi</taxon>
        <taxon>Dikarya</taxon>
        <taxon>Ascomycota</taxon>
        <taxon>Pezizomycotina</taxon>
        <taxon>Dothideomycetes</taxon>
        <taxon>Dothideomycetidae</taxon>
        <taxon>Dothideales</taxon>
        <taxon>Dothioraceae</taxon>
        <taxon>Neodothiora</taxon>
    </lineage>
</organism>